<protein>
    <submittedName>
        <fullName evidence="1">8972_t:CDS:1</fullName>
    </submittedName>
</protein>
<reference evidence="1" key="1">
    <citation type="submission" date="2021-06" db="EMBL/GenBank/DDBJ databases">
        <authorList>
            <person name="Kallberg Y."/>
            <person name="Tangrot J."/>
            <person name="Rosling A."/>
        </authorList>
    </citation>
    <scope>NUCLEOTIDE SEQUENCE</scope>
    <source>
        <strain evidence="1">FL966</strain>
    </source>
</reference>
<dbReference type="Proteomes" id="UP000789759">
    <property type="component" value="Unassembled WGS sequence"/>
</dbReference>
<dbReference type="AlphaFoldDB" id="A0A9N9KJQ7"/>
<dbReference type="EMBL" id="CAJVQA010083641">
    <property type="protein sequence ID" value="CAG8838252.1"/>
    <property type="molecule type" value="Genomic_DNA"/>
</dbReference>
<keyword evidence="2" id="KW-1185">Reference proteome</keyword>
<name>A0A9N9KJQ7_9GLOM</name>
<accession>A0A9N9KJQ7</accession>
<organism evidence="1 2">
    <name type="scientific">Cetraspora pellucida</name>
    <dbReference type="NCBI Taxonomy" id="1433469"/>
    <lineage>
        <taxon>Eukaryota</taxon>
        <taxon>Fungi</taxon>
        <taxon>Fungi incertae sedis</taxon>
        <taxon>Mucoromycota</taxon>
        <taxon>Glomeromycotina</taxon>
        <taxon>Glomeromycetes</taxon>
        <taxon>Diversisporales</taxon>
        <taxon>Gigasporaceae</taxon>
        <taxon>Cetraspora</taxon>
    </lineage>
</organism>
<evidence type="ECO:0000313" key="2">
    <source>
        <dbReference type="Proteomes" id="UP000789759"/>
    </source>
</evidence>
<gene>
    <name evidence="1" type="ORF">CPELLU_LOCUS21686</name>
</gene>
<proteinExistence type="predicted"/>
<sequence length="40" mass="4478">TICKSYPGGLYIQTFPSKGEKAKYMPVHKPKGANIKRPRS</sequence>
<comment type="caution">
    <text evidence="1">The sequence shown here is derived from an EMBL/GenBank/DDBJ whole genome shotgun (WGS) entry which is preliminary data.</text>
</comment>
<evidence type="ECO:0000313" key="1">
    <source>
        <dbReference type="EMBL" id="CAG8838252.1"/>
    </source>
</evidence>
<feature type="non-terminal residue" evidence="1">
    <location>
        <position position="1"/>
    </location>
</feature>